<feature type="domain" description="Chitin synthase N-terminal" evidence="12">
    <location>
        <begin position="327"/>
        <end position="391"/>
    </location>
</feature>
<dbReference type="GO" id="GO:0071944">
    <property type="term" value="C:cell periphery"/>
    <property type="evidence" value="ECO:0007669"/>
    <property type="project" value="TreeGrafter"/>
</dbReference>
<evidence type="ECO:0000256" key="1">
    <source>
        <dbReference type="ARBA" id="ARBA00004141"/>
    </source>
</evidence>
<feature type="transmembrane region" description="Helical" evidence="11">
    <location>
        <begin position="817"/>
        <end position="841"/>
    </location>
</feature>
<reference evidence="13 14" key="1">
    <citation type="journal article" date="2016" name="Mol. Biol. Evol.">
        <title>Comparative Genomics of Early-Diverging Mushroom-Forming Fungi Provides Insights into the Origins of Lignocellulose Decay Capabilities.</title>
        <authorList>
            <person name="Nagy L.G."/>
            <person name="Riley R."/>
            <person name="Tritt A."/>
            <person name="Adam C."/>
            <person name="Daum C."/>
            <person name="Floudas D."/>
            <person name="Sun H."/>
            <person name="Yadav J.S."/>
            <person name="Pangilinan J."/>
            <person name="Larsson K.H."/>
            <person name="Matsuura K."/>
            <person name="Barry K."/>
            <person name="Labutti K."/>
            <person name="Kuo R."/>
            <person name="Ohm R.A."/>
            <person name="Bhattacharya S.S."/>
            <person name="Shirouzu T."/>
            <person name="Yoshinaga Y."/>
            <person name="Martin F.M."/>
            <person name="Grigoriev I.V."/>
            <person name="Hibbett D.S."/>
        </authorList>
    </citation>
    <scope>NUCLEOTIDE SEQUENCE [LARGE SCALE GENOMIC DNA]</scope>
    <source>
        <strain evidence="13 14">CBS 109695</strain>
    </source>
</reference>
<evidence type="ECO:0000259" key="12">
    <source>
        <dbReference type="Pfam" id="PF08407"/>
    </source>
</evidence>
<keyword evidence="14" id="KW-1185">Reference proteome</keyword>
<feature type="transmembrane region" description="Helical" evidence="11">
    <location>
        <begin position="747"/>
        <end position="767"/>
    </location>
</feature>
<dbReference type="EC" id="2.4.1.16" evidence="2"/>
<feature type="transmembrane region" description="Helical" evidence="11">
    <location>
        <begin position="1019"/>
        <end position="1047"/>
    </location>
</feature>
<dbReference type="GO" id="GO:0016020">
    <property type="term" value="C:membrane"/>
    <property type="evidence" value="ECO:0007669"/>
    <property type="project" value="UniProtKB-SubCell"/>
</dbReference>
<dbReference type="EMBL" id="KV417540">
    <property type="protein sequence ID" value="KZP22385.1"/>
    <property type="molecule type" value="Genomic_DNA"/>
</dbReference>
<keyword evidence="6 11" id="KW-0472">Membrane</keyword>
<comment type="catalytic activity">
    <reaction evidence="9">
        <text>[(1-&gt;4)-N-acetyl-beta-D-glucosaminyl](n) + UDP-N-acetyl-alpha-D-glucosamine = [(1-&gt;4)-N-acetyl-beta-D-glucosaminyl](n+1) + UDP + H(+)</text>
        <dbReference type="Rhea" id="RHEA:16637"/>
        <dbReference type="Rhea" id="RHEA-COMP:9593"/>
        <dbReference type="Rhea" id="RHEA-COMP:9595"/>
        <dbReference type="ChEBI" id="CHEBI:15378"/>
        <dbReference type="ChEBI" id="CHEBI:17029"/>
        <dbReference type="ChEBI" id="CHEBI:57705"/>
        <dbReference type="ChEBI" id="CHEBI:58223"/>
        <dbReference type="EC" id="2.4.1.16"/>
    </reaction>
</comment>
<name>A0A166KYL9_9AGAM</name>
<proteinExistence type="predicted"/>
<evidence type="ECO:0000256" key="5">
    <source>
        <dbReference type="ARBA" id="ARBA00022989"/>
    </source>
</evidence>
<dbReference type="GO" id="GO:0006031">
    <property type="term" value="P:chitin biosynthetic process"/>
    <property type="evidence" value="ECO:0007669"/>
    <property type="project" value="TreeGrafter"/>
</dbReference>
<accession>A0A166KYL9</accession>
<evidence type="ECO:0000256" key="8">
    <source>
        <dbReference type="ARBA" id="ARBA00024009"/>
    </source>
</evidence>
<evidence type="ECO:0000256" key="9">
    <source>
        <dbReference type="ARBA" id="ARBA00048014"/>
    </source>
</evidence>
<evidence type="ECO:0000256" key="2">
    <source>
        <dbReference type="ARBA" id="ARBA00012543"/>
    </source>
</evidence>
<dbReference type="GO" id="GO:0030428">
    <property type="term" value="C:cell septum"/>
    <property type="evidence" value="ECO:0007669"/>
    <property type="project" value="TreeGrafter"/>
</dbReference>
<keyword evidence="4 11" id="KW-0812">Transmembrane</keyword>
<comment type="subcellular location">
    <subcellularLocation>
        <location evidence="1">Membrane</location>
        <topology evidence="1">Multi-pass membrane protein</topology>
    </subcellularLocation>
</comment>
<dbReference type="GO" id="GO:0004100">
    <property type="term" value="F:chitin synthase activity"/>
    <property type="evidence" value="ECO:0007669"/>
    <property type="project" value="UniProtKB-EC"/>
</dbReference>
<feature type="transmembrane region" description="Helical" evidence="11">
    <location>
        <begin position="983"/>
        <end position="1007"/>
    </location>
</feature>
<protein>
    <recommendedName>
        <fullName evidence="2">chitin synthase</fullName>
        <ecNumber evidence="2">2.4.1.16</ecNumber>
    </recommendedName>
</protein>
<gene>
    <name evidence="13" type="ORF">FIBSPDRAFT_1043646</name>
</gene>
<evidence type="ECO:0000256" key="10">
    <source>
        <dbReference type="SAM" id="MobiDB-lite"/>
    </source>
</evidence>
<dbReference type="InterPro" id="IPR004835">
    <property type="entry name" value="Chitin_synth"/>
</dbReference>
<dbReference type="PANTHER" id="PTHR22914:SF38">
    <property type="entry name" value="CHITIN SYNTHASE 2"/>
    <property type="match status" value="1"/>
</dbReference>
<dbReference type="GO" id="GO:0071555">
    <property type="term" value="P:cell wall organization"/>
    <property type="evidence" value="ECO:0007669"/>
    <property type="project" value="UniProtKB-KW"/>
</dbReference>
<dbReference type="Proteomes" id="UP000076532">
    <property type="component" value="Unassembled WGS sequence"/>
</dbReference>
<dbReference type="SUPFAM" id="SSF53448">
    <property type="entry name" value="Nucleotide-diphospho-sugar transferases"/>
    <property type="match status" value="1"/>
</dbReference>
<evidence type="ECO:0000256" key="11">
    <source>
        <dbReference type="SAM" id="Phobius"/>
    </source>
</evidence>
<dbReference type="InterPro" id="IPR029044">
    <property type="entry name" value="Nucleotide-diphossugar_trans"/>
</dbReference>
<evidence type="ECO:0000256" key="7">
    <source>
        <dbReference type="ARBA" id="ARBA00023316"/>
    </source>
</evidence>
<comment type="function">
    <text evidence="8">Polymerizes chitin, a structural polymer of the cell wall and septum, by transferring the sugar moiety of UDP-GlcNAc to the non-reducing end of the growing chitin polymer.</text>
</comment>
<feature type="transmembrane region" description="Helical" evidence="11">
    <location>
        <begin position="879"/>
        <end position="896"/>
    </location>
</feature>
<dbReference type="Pfam" id="PF01644">
    <property type="entry name" value="Chitin_synth_1"/>
    <property type="match status" value="1"/>
</dbReference>
<evidence type="ECO:0000313" key="13">
    <source>
        <dbReference type="EMBL" id="KZP22385.1"/>
    </source>
</evidence>
<feature type="transmembrane region" description="Helical" evidence="11">
    <location>
        <begin position="787"/>
        <end position="805"/>
    </location>
</feature>
<keyword evidence="7" id="KW-0961">Cell wall biogenesis/degradation</keyword>
<keyword evidence="3" id="KW-0328">Glycosyltransferase</keyword>
<evidence type="ECO:0000256" key="3">
    <source>
        <dbReference type="ARBA" id="ARBA00022676"/>
    </source>
</evidence>
<feature type="transmembrane region" description="Helical" evidence="11">
    <location>
        <begin position="847"/>
        <end position="867"/>
    </location>
</feature>
<evidence type="ECO:0000256" key="6">
    <source>
        <dbReference type="ARBA" id="ARBA00023136"/>
    </source>
</evidence>
<feature type="compositionally biased region" description="Polar residues" evidence="10">
    <location>
        <begin position="93"/>
        <end position="102"/>
    </location>
</feature>
<feature type="region of interest" description="Disordered" evidence="10">
    <location>
        <begin position="71"/>
        <end position="117"/>
    </location>
</feature>
<dbReference type="InterPro" id="IPR013616">
    <property type="entry name" value="Chitin_synth_N"/>
</dbReference>
<sequence>MPLRKPAPKITPPPLPPREQQDKQKQKSSAADPLLRRYTLTDTPTPPITPDAFTMEQNAISQAVDQLLENRYSSVANGDEGEEEHTPYFGDARSSSGNSNYSDADEGPFEEPQRASTVPPYLPGQLLPTIVTGETLNLDEYGQQQPSPYEAFPDVPPLPQVPLPTNQPYAHYAPPDQSDNYHYMPQHNTPYQHIDPEGLPAGIDHFQHDTEAYASGNVSRDLSYRPPRSRSPTAAVDDEDYYIVGNESVHYTGPEWDREKTHGYEGNFLNDKYADAFGQDGHYGESESDGASHMTPISSIQYLEPDAPEETRHYGPAPSGRILRRHKTKKRVQLTNGNLVVDISVPPKMVLPYRNEPEMNATRYTAVTCDPDDFEKNGFFLRQNESGRRTELFIVVTMYNEDEVLFCRTMYGVMRNIEHLCSRKNSQVWGPDAWKKVVVCIVADGRKKTHARVLDCLTLLGVYQPGGHMKNMVNNKSVTAHLFEYTTSFGLDPNLHFKYPDKGIVPTQIILCIKEKNQKKINSHRWFFNAFAPMLQPNVCVLLDVGTRPSKSSIYRLWKAFDRNSNVGGACGEIAVYKGKNWKYLLNPLVAAQNFEYKISNILDKPTESMFGYISVLPGAFSAYRFIALQNDKAGRGPLASYFKGEVLHGRDTDIFTSNMYLAEDRILCFELVAKANSNWVLKYVKGAIGETDVPDALPEFISQRRRWLNGSFFASTYAIAHIGQIMKSGQSFGRKVALMLETVYNVINMVFAWFSLGNFYLFFVLLTSSLEDPSFGMPGIQYFNTIVQYTMASMVVSCFLFSMGNKPSTSEAKYKITSIILAVLMLYMLFCSVKCVLVALSTSGGSSSIILFSLVITYGGTSLLAMDPWHMLTSFGPYMLLTPTYVNILNIYAFSNLDDISWGTKQDTTVESDLGAVIQDARAEVDVEMLTEPADVNELYEEALVNLKNRKPLPVKGNGVLSIPEREQNAKDYYANVRTNVLLAWVLSNALLLTAILAGSTTTATFNPNAQMNRTKSYMMFILAFMAITNLIRFFGSTIYLITFLFTG</sequence>
<organism evidence="13 14">
    <name type="scientific">Athelia psychrophila</name>
    <dbReference type="NCBI Taxonomy" id="1759441"/>
    <lineage>
        <taxon>Eukaryota</taxon>
        <taxon>Fungi</taxon>
        <taxon>Dikarya</taxon>
        <taxon>Basidiomycota</taxon>
        <taxon>Agaricomycotina</taxon>
        <taxon>Agaricomycetes</taxon>
        <taxon>Agaricomycetidae</taxon>
        <taxon>Atheliales</taxon>
        <taxon>Atheliaceae</taxon>
        <taxon>Athelia</taxon>
    </lineage>
</organism>
<keyword evidence="5 11" id="KW-1133">Transmembrane helix</keyword>
<evidence type="ECO:0000313" key="14">
    <source>
        <dbReference type="Proteomes" id="UP000076532"/>
    </source>
</evidence>
<dbReference type="STRING" id="436010.A0A166KYL9"/>
<feature type="region of interest" description="Disordered" evidence="10">
    <location>
        <begin position="1"/>
        <end position="57"/>
    </location>
</feature>
<dbReference type="AlphaFoldDB" id="A0A166KYL9"/>
<dbReference type="PANTHER" id="PTHR22914">
    <property type="entry name" value="CHITIN SYNTHASE"/>
    <property type="match status" value="1"/>
</dbReference>
<dbReference type="CDD" id="cd04190">
    <property type="entry name" value="Chitin_synth_C"/>
    <property type="match status" value="1"/>
</dbReference>
<keyword evidence="3" id="KW-0808">Transferase</keyword>
<dbReference type="Pfam" id="PF08407">
    <property type="entry name" value="Chitin_synth_1N"/>
    <property type="match status" value="1"/>
</dbReference>
<dbReference type="OrthoDB" id="26569at2759"/>
<evidence type="ECO:0000256" key="4">
    <source>
        <dbReference type="ARBA" id="ARBA00022692"/>
    </source>
</evidence>